<dbReference type="Pfam" id="PF00931">
    <property type="entry name" value="NB-ARC"/>
    <property type="match status" value="1"/>
</dbReference>
<comment type="similarity">
    <text evidence="1">Belongs to the AfsR/DnrI/RedD regulatory family.</text>
</comment>
<dbReference type="SUPFAM" id="SSF46894">
    <property type="entry name" value="C-terminal effector domain of the bipartite response regulators"/>
    <property type="match status" value="1"/>
</dbReference>
<evidence type="ECO:0000256" key="2">
    <source>
        <dbReference type="ARBA" id="ARBA00023015"/>
    </source>
</evidence>
<feature type="domain" description="OmpR/PhoB-type" evidence="6">
    <location>
        <begin position="1"/>
        <end position="97"/>
    </location>
</feature>
<dbReference type="Pfam" id="PF00486">
    <property type="entry name" value="Trans_reg_C"/>
    <property type="match status" value="1"/>
</dbReference>
<dbReference type="EMBL" id="JAUSQZ010000001">
    <property type="protein sequence ID" value="MDP9830005.1"/>
    <property type="molecule type" value="Genomic_DNA"/>
</dbReference>
<dbReference type="SMART" id="SM01043">
    <property type="entry name" value="BTAD"/>
    <property type="match status" value="1"/>
</dbReference>
<gene>
    <name evidence="7" type="ORF">J2S57_005754</name>
</gene>
<dbReference type="Proteomes" id="UP001235712">
    <property type="component" value="Unassembled WGS sequence"/>
</dbReference>
<comment type="caution">
    <text evidence="7">The sequence shown here is derived from an EMBL/GenBank/DDBJ whole genome shotgun (WGS) entry which is preliminary data.</text>
</comment>
<evidence type="ECO:0000256" key="5">
    <source>
        <dbReference type="PROSITE-ProRule" id="PRU01091"/>
    </source>
</evidence>
<dbReference type="InterPro" id="IPR051677">
    <property type="entry name" value="AfsR-DnrI-RedD_regulator"/>
</dbReference>
<dbReference type="InterPro" id="IPR019734">
    <property type="entry name" value="TPR_rpt"/>
</dbReference>
<dbReference type="Pfam" id="PF03704">
    <property type="entry name" value="BTAD"/>
    <property type="match status" value="1"/>
</dbReference>
<dbReference type="InterPro" id="IPR011990">
    <property type="entry name" value="TPR-like_helical_dom_sf"/>
</dbReference>
<dbReference type="SMART" id="SM00028">
    <property type="entry name" value="TPR"/>
    <property type="match status" value="5"/>
</dbReference>
<name>A0ABT9PBE1_9ACTN</name>
<feature type="DNA-binding region" description="OmpR/PhoB-type" evidence="5">
    <location>
        <begin position="1"/>
        <end position="97"/>
    </location>
</feature>
<evidence type="ECO:0000256" key="1">
    <source>
        <dbReference type="ARBA" id="ARBA00005820"/>
    </source>
</evidence>
<organism evidence="7 8">
    <name type="scientific">Kineosporia succinea</name>
    <dbReference type="NCBI Taxonomy" id="84632"/>
    <lineage>
        <taxon>Bacteria</taxon>
        <taxon>Bacillati</taxon>
        <taxon>Actinomycetota</taxon>
        <taxon>Actinomycetes</taxon>
        <taxon>Kineosporiales</taxon>
        <taxon>Kineosporiaceae</taxon>
        <taxon>Kineosporia</taxon>
    </lineage>
</organism>
<dbReference type="InterPro" id="IPR016032">
    <property type="entry name" value="Sig_transdc_resp-reg_C-effctor"/>
</dbReference>
<evidence type="ECO:0000256" key="3">
    <source>
        <dbReference type="ARBA" id="ARBA00023125"/>
    </source>
</evidence>
<dbReference type="Gene3D" id="3.40.50.300">
    <property type="entry name" value="P-loop containing nucleotide triphosphate hydrolases"/>
    <property type="match status" value="1"/>
</dbReference>
<reference evidence="7 8" key="1">
    <citation type="submission" date="2023-07" db="EMBL/GenBank/DDBJ databases">
        <title>Sequencing the genomes of 1000 actinobacteria strains.</title>
        <authorList>
            <person name="Klenk H.-P."/>
        </authorList>
    </citation>
    <scope>NUCLEOTIDE SEQUENCE [LARGE SCALE GENOMIC DNA]</scope>
    <source>
        <strain evidence="7 8">DSM 44388</strain>
    </source>
</reference>
<dbReference type="PANTHER" id="PTHR35807:SF1">
    <property type="entry name" value="TRANSCRIPTIONAL REGULATOR REDD"/>
    <property type="match status" value="1"/>
</dbReference>
<dbReference type="PRINTS" id="PR00364">
    <property type="entry name" value="DISEASERSIST"/>
</dbReference>
<evidence type="ECO:0000313" key="8">
    <source>
        <dbReference type="Proteomes" id="UP001235712"/>
    </source>
</evidence>
<dbReference type="PROSITE" id="PS51755">
    <property type="entry name" value="OMPR_PHOB"/>
    <property type="match status" value="1"/>
</dbReference>
<evidence type="ECO:0000256" key="4">
    <source>
        <dbReference type="ARBA" id="ARBA00023163"/>
    </source>
</evidence>
<accession>A0ABT9PBE1</accession>
<protein>
    <submittedName>
        <fullName evidence="7">DNA-binding SARP family transcriptional activator/tetratricopeptide (TPR) repeat protein</fullName>
    </submittedName>
</protein>
<sequence length="945" mass="100965">MRFTVLGPLRGWSGESELPLGPPKQRAVLALLLVRAGQPVALHEIVDLLWPDDPPGTAVNVVHRHVAALRRTLEPSLAARAPSRWVTRDAAGYRLDVPAGALDLGRFRELTASADTAGDAASAARCLVEALSLWAGPVVADLTPEVRRHPAFVAVEGEYLAAVRRAADHALAAGHRVAGDLLPGLREAAARHPLDEAVQARLMLVLAAVGRSAEALDLFDDLRFTLDEELGLVPGAELQAARQQVLEVEPVIPVPPVVPAGPADESVAVVPPAQLPADLASFTGRRHELDVVSSLLGGLETGTAPRVVVMSGMGGVGKTTLAVHWAHRVAARFPDGQLYVNLRGFHPSGAVMGPAETLRSFLDALGVPTHRIPAGLEAQASLYRSLLAGRRMLILLDNARDSDHVRHLLPGTTGSLVIVTSRNQLIDLVATEGAHPVTLDPLPRAEALRFLAARLGTDRTTLEAGAAAEVVDLTGRLPLTLALVCAHAAVNPAYSLQAVASALREIGGLDGFSGETAPTDVRSVFSWSYHALSPEAARLFRLLGQHAGPDCSLAAASSLAMRPRPRTRQILGELLRASLIFETRPGRYGCHELLRAYAAELAAEAGEESEQARTRLLDHYLHSADAAAGTLAPTRDRVALPAPVPGTVPETFETNRAAASWLETERPALVAVIRQDQHHGSARHTWQIAAVIENYLDRTGSWQVQLALQTLALEAARRSGDLSGQAHASRALGFAQSRVGLDQEATRSLTEALVLFERLGDLSGKAYAHRQLAFQANGRGEHRVALAQYRTASALYRDLGDLSGLGWVRNEVGWTHILLGEYETALTECEASIELHRRVGNRNGEAAAWDSLGYAQHHLHRTGEALGSYATALAIYRDIADRYLEADTLVHIGDSHAGAGRPSAAVTAWDQALAILEDLGHPDAELVRVKVQALASNPGLLRDRS</sequence>
<dbReference type="SUPFAM" id="SSF52540">
    <property type="entry name" value="P-loop containing nucleoside triphosphate hydrolases"/>
    <property type="match status" value="1"/>
</dbReference>
<dbReference type="InterPro" id="IPR027417">
    <property type="entry name" value="P-loop_NTPase"/>
</dbReference>
<keyword evidence="4" id="KW-0804">Transcription</keyword>
<dbReference type="CDD" id="cd15831">
    <property type="entry name" value="BTAD"/>
    <property type="match status" value="1"/>
</dbReference>
<dbReference type="InterPro" id="IPR036388">
    <property type="entry name" value="WH-like_DNA-bd_sf"/>
</dbReference>
<dbReference type="Gene3D" id="1.10.10.10">
    <property type="entry name" value="Winged helix-like DNA-binding domain superfamily/Winged helix DNA-binding domain"/>
    <property type="match status" value="1"/>
</dbReference>
<dbReference type="GO" id="GO:0003677">
    <property type="term" value="F:DNA binding"/>
    <property type="evidence" value="ECO:0007669"/>
    <property type="project" value="UniProtKB-KW"/>
</dbReference>
<dbReference type="InterPro" id="IPR002182">
    <property type="entry name" value="NB-ARC"/>
</dbReference>
<dbReference type="SMART" id="SM00862">
    <property type="entry name" value="Trans_reg_C"/>
    <property type="match status" value="1"/>
</dbReference>
<proteinExistence type="inferred from homology"/>
<keyword evidence="3 5" id="KW-0238">DNA-binding</keyword>
<dbReference type="SUPFAM" id="SSF48452">
    <property type="entry name" value="TPR-like"/>
    <property type="match status" value="2"/>
</dbReference>
<dbReference type="InterPro" id="IPR005158">
    <property type="entry name" value="BTAD"/>
</dbReference>
<evidence type="ECO:0000259" key="6">
    <source>
        <dbReference type="PROSITE" id="PS51755"/>
    </source>
</evidence>
<evidence type="ECO:0000313" key="7">
    <source>
        <dbReference type="EMBL" id="MDP9830005.1"/>
    </source>
</evidence>
<keyword evidence="8" id="KW-1185">Reference proteome</keyword>
<dbReference type="Gene3D" id="1.25.40.10">
    <property type="entry name" value="Tetratricopeptide repeat domain"/>
    <property type="match status" value="2"/>
</dbReference>
<keyword evidence="2" id="KW-0805">Transcription regulation</keyword>
<dbReference type="InterPro" id="IPR001867">
    <property type="entry name" value="OmpR/PhoB-type_DNA-bd"/>
</dbReference>
<dbReference type="RefSeq" id="WP_307248772.1">
    <property type="nucleotide sequence ID" value="NZ_JAUSQZ010000001.1"/>
</dbReference>
<dbReference type="PANTHER" id="PTHR35807">
    <property type="entry name" value="TRANSCRIPTIONAL REGULATOR REDD-RELATED"/>
    <property type="match status" value="1"/>
</dbReference>